<dbReference type="NCBIfam" id="NF004127">
    <property type="entry name" value="PRK05617.1"/>
    <property type="match status" value="1"/>
</dbReference>
<feature type="domain" description="Enoyl-CoA hydratase/isomerase" evidence="4">
    <location>
        <begin position="22"/>
        <end position="347"/>
    </location>
</feature>
<dbReference type="GO" id="GO:0016829">
    <property type="term" value="F:lyase activity"/>
    <property type="evidence" value="ECO:0007669"/>
    <property type="project" value="UniProtKB-KW"/>
</dbReference>
<dbReference type="Proteomes" id="UP000526083">
    <property type="component" value="Unassembled WGS sequence"/>
</dbReference>
<dbReference type="RefSeq" id="WP_310734759.1">
    <property type="nucleotide sequence ID" value="NZ_JAAOZB010000001.1"/>
</dbReference>
<keyword evidence="5" id="KW-0456">Lyase</keyword>
<proteinExistence type="predicted"/>
<dbReference type="Gene3D" id="3.90.226.10">
    <property type="entry name" value="2-enoyl-CoA Hydratase, Chain A, domain 1"/>
    <property type="match status" value="1"/>
</dbReference>
<accession>A0A7W3JLI6</accession>
<name>A0A7W3JLI6_9MICO</name>
<dbReference type="GO" id="GO:0005829">
    <property type="term" value="C:cytosol"/>
    <property type="evidence" value="ECO:0007669"/>
    <property type="project" value="TreeGrafter"/>
</dbReference>
<dbReference type="CDD" id="cd06558">
    <property type="entry name" value="crotonase-like"/>
    <property type="match status" value="1"/>
</dbReference>
<evidence type="ECO:0000256" key="1">
    <source>
        <dbReference type="ARBA" id="ARBA00001709"/>
    </source>
</evidence>
<dbReference type="GO" id="GO:0003860">
    <property type="term" value="F:3-hydroxyisobutyryl-CoA hydrolase activity"/>
    <property type="evidence" value="ECO:0007669"/>
    <property type="project" value="UniProtKB-EC"/>
</dbReference>
<dbReference type="PANTHER" id="PTHR43176:SF3">
    <property type="entry name" value="3-HYDROXYISOBUTYRYL-COA HYDROLASE, MITOCHONDRIAL"/>
    <property type="match status" value="1"/>
</dbReference>
<keyword evidence="3" id="KW-0378">Hydrolase</keyword>
<evidence type="ECO:0000259" key="4">
    <source>
        <dbReference type="Pfam" id="PF16113"/>
    </source>
</evidence>
<dbReference type="InterPro" id="IPR045004">
    <property type="entry name" value="ECH_dom"/>
</dbReference>
<sequence length="359" mass="38589">MSADLSELSSEHVRVHVRNGLGRLTLDRPRALNALDLDMVQALDGALQAWENAHDVDIVLIDSASERGLCAGGDVRGLREQIVGGHPENAGLFFRAEYALNLRIAEYPKPVVVFADGITMGGGIGVAGHAAVRVVTPRSQLAMPETRIGLTPDVGGSWLLARAPGRLGEYLALTGATMDAADAIAAGFADYLLPVANLSALHEALETRADPANPTELAMLFDDTPDPSALDARRVWIDEAFSAETVPDIIKRLLDSSEPEASETAHLLTTLSPTSLSVTLEAVRRARELPHLRFALEQEYALVSWFVATQPDISEGIRAQLVDKDRAPRWDPPTLADVSADTVAEAFAFVPDIALWPSQ</sequence>
<keyword evidence="6" id="KW-1185">Reference proteome</keyword>
<dbReference type="PANTHER" id="PTHR43176">
    <property type="entry name" value="3-HYDROXYISOBUTYRYL-COA HYDROLASE-RELATED"/>
    <property type="match status" value="1"/>
</dbReference>
<reference evidence="5 6" key="1">
    <citation type="submission" date="2020-07" db="EMBL/GenBank/DDBJ databases">
        <title>Sequencing the genomes of 1000 actinobacteria strains.</title>
        <authorList>
            <person name="Klenk H.-P."/>
        </authorList>
    </citation>
    <scope>NUCLEOTIDE SEQUENCE [LARGE SCALE GENOMIC DNA]</scope>
    <source>
        <strain evidence="5 6">DSM 27576</strain>
    </source>
</reference>
<comment type="catalytic activity">
    <reaction evidence="1">
        <text>3-hydroxy-2-methylpropanoyl-CoA + H2O = 3-hydroxy-2-methylpropanoate + CoA + H(+)</text>
        <dbReference type="Rhea" id="RHEA:20888"/>
        <dbReference type="ChEBI" id="CHEBI:11805"/>
        <dbReference type="ChEBI" id="CHEBI:15377"/>
        <dbReference type="ChEBI" id="CHEBI:15378"/>
        <dbReference type="ChEBI" id="CHEBI:57287"/>
        <dbReference type="ChEBI" id="CHEBI:57340"/>
        <dbReference type="EC" id="3.1.2.4"/>
    </reaction>
</comment>
<evidence type="ECO:0000313" key="5">
    <source>
        <dbReference type="EMBL" id="MBA8815075.1"/>
    </source>
</evidence>
<gene>
    <name evidence="5" type="ORF">FHX48_000127</name>
</gene>
<evidence type="ECO:0000256" key="2">
    <source>
        <dbReference type="ARBA" id="ARBA00011915"/>
    </source>
</evidence>
<dbReference type="SUPFAM" id="SSF52096">
    <property type="entry name" value="ClpP/crotonase"/>
    <property type="match status" value="1"/>
</dbReference>
<protein>
    <recommendedName>
        <fullName evidence="2">3-hydroxyisobutyryl-CoA hydrolase</fullName>
        <ecNumber evidence="2">3.1.2.4</ecNumber>
    </recommendedName>
</protein>
<evidence type="ECO:0000256" key="3">
    <source>
        <dbReference type="ARBA" id="ARBA00022801"/>
    </source>
</evidence>
<dbReference type="Pfam" id="PF16113">
    <property type="entry name" value="ECH_2"/>
    <property type="match status" value="1"/>
</dbReference>
<comment type="caution">
    <text evidence="5">The sequence shown here is derived from an EMBL/GenBank/DDBJ whole genome shotgun (WGS) entry which is preliminary data.</text>
</comment>
<dbReference type="GO" id="GO:0006574">
    <property type="term" value="P:L-valine catabolic process"/>
    <property type="evidence" value="ECO:0007669"/>
    <property type="project" value="TreeGrafter"/>
</dbReference>
<dbReference type="EMBL" id="JACGWY010000001">
    <property type="protein sequence ID" value="MBA8815075.1"/>
    <property type="molecule type" value="Genomic_DNA"/>
</dbReference>
<evidence type="ECO:0000313" key="6">
    <source>
        <dbReference type="Proteomes" id="UP000526083"/>
    </source>
</evidence>
<organism evidence="5 6">
    <name type="scientific">Microbacterium halimionae</name>
    <dbReference type="NCBI Taxonomy" id="1526413"/>
    <lineage>
        <taxon>Bacteria</taxon>
        <taxon>Bacillati</taxon>
        <taxon>Actinomycetota</taxon>
        <taxon>Actinomycetes</taxon>
        <taxon>Micrococcales</taxon>
        <taxon>Microbacteriaceae</taxon>
        <taxon>Microbacterium</taxon>
    </lineage>
</organism>
<dbReference type="InterPro" id="IPR032259">
    <property type="entry name" value="HIBYL-CoA-H"/>
</dbReference>
<dbReference type="AlphaFoldDB" id="A0A7W3JLI6"/>
<dbReference type="EC" id="3.1.2.4" evidence="2"/>
<dbReference type="InterPro" id="IPR029045">
    <property type="entry name" value="ClpP/crotonase-like_dom_sf"/>
</dbReference>